<gene>
    <name evidence="1" type="ORF">TM448A01396_0010</name>
    <name evidence="2" type="ORF">TM448B00951_0011</name>
</gene>
<accession>A0A6H1ZQQ1</accession>
<evidence type="ECO:0000313" key="1">
    <source>
        <dbReference type="EMBL" id="QJA49530.1"/>
    </source>
</evidence>
<dbReference type="EMBL" id="MT144141">
    <property type="protein sequence ID" value="QJA49530.1"/>
    <property type="molecule type" value="Genomic_DNA"/>
</dbReference>
<sequence>MEQEKCNGWTNYETWRVNLEVFDGMQPDEPMTAEVCEEYVETMILMENPQTEALMILNGWARCFLEGVNWQEIADALNERIEKKEGSIKMICSICKLEKASACKVIPCADCMNETTAKQMYKKKEEISH</sequence>
<organism evidence="1">
    <name type="scientific">viral metagenome</name>
    <dbReference type="NCBI Taxonomy" id="1070528"/>
    <lineage>
        <taxon>unclassified sequences</taxon>
        <taxon>metagenomes</taxon>
        <taxon>organismal metagenomes</taxon>
    </lineage>
</organism>
<dbReference type="AlphaFoldDB" id="A0A6H1ZQQ1"/>
<proteinExistence type="predicted"/>
<name>A0A6H1ZQQ1_9ZZZZ</name>
<evidence type="ECO:0000313" key="2">
    <source>
        <dbReference type="EMBL" id="QJH97222.1"/>
    </source>
</evidence>
<dbReference type="EMBL" id="MT144678">
    <property type="protein sequence ID" value="QJH97222.1"/>
    <property type="molecule type" value="Genomic_DNA"/>
</dbReference>
<reference evidence="1" key="1">
    <citation type="submission" date="2020-03" db="EMBL/GenBank/DDBJ databases">
        <title>The deep terrestrial virosphere.</title>
        <authorList>
            <person name="Holmfeldt K."/>
            <person name="Nilsson E."/>
            <person name="Simone D."/>
            <person name="Lopez-Fernandez M."/>
            <person name="Wu X."/>
            <person name="de Brujin I."/>
            <person name="Lundin D."/>
            <person name="Andersson A."/>
            <person name="Bertilsson S."/>
            <person name="Dopson M."/>
        </authorList>
    </citation>
    <scope>NUCLEOTIDE SEQUENCE</scope>
    <source>
        <strain evidence="1">TM448A01396</strain>
        <strain evidence="2">TM448B00951</strain>
    </source>
</reference>
<protein>
    <submittedName>
        <fullName evidence="1">Uncharacterized protein</fullName>
    </submittedName>
</protein>